<evidence type="ECO:0000313" key="2">
    <source>
        <dbReference type="EMBL" id="MPC27376.1"/>
    </source>
</evidence>
<protein>
    <submittedName>
        <fullName evidence="2">Uncharacterized protein</fullName>
    </submittedName>
</protein>
<reference evidence="2 3" key="1">
    <citation type="submission" date="2019-05" db="EMBL/GenBank/DDBJ databases">
        <title>Another draft genome of Portunus trituberculatus and its Hox gene families provides insights of decapod evolution.</title>
        <authorList>
            <person name="Jeong J.-H."/>
            <person name="Song I."/>
            <person name="Kim S."/>
            <person name="Choi T."/>
            <person name="Kim D."/>
            <person name="Ryu S."/>
            <person name="Kim W."/>
        </authorList>
    </citation>
    <scope>NUCLEOTIDE SEQUENCE [LARGE SCALE GENOMIC DNA]</scope>
    <source>
        <tissue evidence="2">Muscle</tissue>
    </source>
</reference>
<dbReference type="Proteomes" id="UP000324222">
    <property type="component" value="Unassembled WGS sequence"/>
</dbReference>
<dbReference type="EMBL" id="VSRR010001736">
    <property type="protein sequence ID" value="MPC27376.1"/>
    <property type="molecule type" value="Genomic_DNA"/>
</dbReference>
<feature type="region of interest" description="Disordered" evidence="1">
    <location>
        <begin position="139"/>
        <end position="170"/>
    </location>
</feature>
<proteinExistence type="predicted"/>
<gene>
    <name evidence="2" type="ORF">E2C01_020547</name>
</gene>
<keyword evidence="3" id="KW-1185">Reference proteome</keyword>
<evidence type="ECO:0000313" key="3">
    <source>
        <dbReference type="Proteomes" id="UP000324222"/>
    </source>
</evidence>
<evidence type="ECO:0000256" key="1">
    <source>
        <dbReference type="SAM" id="MobiDB-lite"/>
    </source>
</evidence>
<organism evidence="2 3">
    <name type="scientific">Portunus trituberculatus</name>
    <name type="common">Swimming crab</name>
    <name type="synonym">Neptunus trituberculatus</name>
    <dbReference type="NCBI Taxonomy" id="210409"/>
    <lineage>
        <taxon>Eukaryota</taxon>
        <taxon>Metazoa</taxon>
        <taxon>Ecdysozoa</taxon>
        <taxon>Arthropoda</taxon>
        <taxon>Crustacea</taxon>
        <taxon>Multicrustacea</taxon>
        <taxon>Malacostraca</taxon>
        <taxon>Eumalacostraca</taxon>
        <taxon>Eucarida</taxon>
        <taxon>Decapoda</taxon>
        <taxon>Pleocyemata</taxon>
        <taxon>Brachyura</taxon>
        <taxon>Eubrachyura</taxon>
        <taxon>Portunoidea</taxon>
        <taxon>Portunidae</taxon>
        <taxon>Portuninae</taxon>
        <taxon>Portunus</taxon>
    </lineage>
</organism>
<dbReference type="AlphaFoldDB" id="A0A5B7E2K7"/>
<name>A0A5B7E2K7_PORTR</name>
<comment type="caution">
    <text evidence="2">The sequence shown here is derived from an EMBL/GenBank/DDBJ whole genome shotgun (WGS) entry which is preliminary data.</text>
</comment>
<accession>A0A5B7E2K7</accession>
<sequence>MKTLTINLLTSIIPSSVEYERIHLGHRLNSLTPTHPSHSTSHSIKVFHRLHLAPLSVTLLTGSSVPAPSLLPPVSAMVYPAPASALLVEKHLCIQWNGRPLRNKSRTPKRTGVVISGLFVDSHHSTRASIPVLNVSKVSSNKHKTREEDYVEHSSLPPDASGGDSQKVRR</sequence>